<keyword evidence="4" id="KW-1185">Reference proteome</keyword>
<dbReference type="Pfam" id="PF01613">
    <property type="entry name" value="Flavin_Reduct"/>
    <property type="match status" value="1"/>
</dbReference>
<proteinExistence type="predicted"/>
<dbReference type="Gene3D" id="2.30.110.10">
    <property type="entry name" value="Electron Transport, Fmn-binding Protein, Chain A"/>
    <property type="match status" value="1"/>
</dbReference>
<dbReference type="GO" id="GO:0010181">
    <property type="term" value="F:FMN binding"/>
    <property type="evidence" value="ECO:0007669"/>
    <property type="project" value="InterPro"/>
</dbReference>
<dbReference type="GO" id="GO:0042602">
    <property type="term" value="F:riboflavin reductase (NADPH) activity"/>
    <property type="evidence" value="ECO:0007669"/>
    <property type="project" value="TreeGrafter"/>
</dbReference>
<evidence type="ECO:0000313" key="4">
    <source>
        <dbReference type="Proteomes" id="UP000239322"/>
    </source>
</evidence>
<keyword evidence="1" id="KW-0560">Oxidoreductase</keyword>
<reference evidence="3 4" key="1">
    <citation type="submission" date="2018-03" db="EMBL/GenBank/DDBJ databases">
        <title>Novel Streptomyces sp. from soil.</title>
        <authorList>
            <person name="Tan G.Y.A."/>
            <person name="Lee Z.Y."/>
        </authorList>
    </citation>
    <scope>NUCLEOTIDE SEQUENCE [LARGE SCALE GENOMIC DNA]</scope>
    <source>
        <strain evidence="3 4">ST5x</strain>
    </source>
</reference>
<dbReference type="InterPro" id="IPR012349">
    <property type="entry name" value="Split_barrel_FMN-bd"/>
</dbReference>
<dbReference type="SUPFAM" id="SSF50475">
    <property type="entry name" value="FMN-binding split barrel"/>
    <property type="match status" value="1"/>
</dbReference>
<protein>
    <submittedName>
        <fullName evidence="3">Flavin reductase</fullName>
    </submittedName>
</protein>
<dbReference type="OrthoDB" id="9792858at2"/>
<accession>A0A2S9PN41</accession>
<dbReference type="PANTHER" id="PTHR30466:SF1">
    <property type="entry name" value="FMN REDUCTASE (NADH) RUTF"/>
    <property type="match status" value="1"/>
</dbReference>
<dbReference type="GO" id="GO:0006208">
    <property type="term" value="P:pyrimidine nucleobase catabolic process"/>
    <property type="evidence" value="ECO:0007669"/>
    <property type="project" value="TreeGrafter"/>
</dbReference>
<dbReference type="EMBL" id="PVLV01000649">
    <property type="protein sequence ID" value="PRH75859.1"/>
    <property type="molecule type" value="Genomic_DNA"/>
</dbReference>
<sequence>MTVTTAAQTATRRGAPRLPDRDEFCSAMAHLATGVAVITTGGPDGPTGCTANAVLSLSTEPPSVLVSLASASRTARHAGDHGGFAVNILSWQQRDLMDRFARLPAAERFQDVDFGYEEGCPVLAGTAATVVCRLDQAPTALDHTLLIGRALWTRQDPGAPALVLYQRHQHAVPH</sequence>
<evidence type="ECO:0000313" key="3">
    <source>
        <dbReference type="EMBL" id="PRH75859.1"/>
    </source>
</evidence>
<gene>
    <name evidence="3" type="ORF">C6N75_28725</name>
</gene>
<dbReference type="InterPro" id="IPR050268">
    <property type="entry name" value="NADH-dep_flavin_reductase"/>
</dbReference>
<comment type="caution">
    <text evidence="3">The sequence shown here is derived from an EMBL/GenBank/DDBJ whole genome shotgun (WGS) entry which is preliminary data.</text>
</comment>
<feature type="domain" description="Flavin reductase like" evidence="2">
    <location>
        <begin position="28"/>
        <end position="171"/>
    </location>
</feature>
<evidence type="ECO:0000259" key="2">
    <source>
        <dbReference type="SMART" id="SM00903"/>
    </source>
</evidence>
<dbReference type="Proteomes" id="UP000239322">
    <property type="component" value="Unassembled WGS sequence"/>
</dbReference>
<name>A0A2S9PN41_9ACTN</name>
<dbReference type="PANTHER" id="PTHR30466">
    <property type="entry name" value="FLAVIN REDUCTASE"/>
    <property type="match status" value="1"/>
</dbReference>
<dbReference type="InterPro" id="IPR002563">
    <property type="entry name" value="Flavin_Rdtase-like_dom"/>
</dbReference>
<organism evidence="3 4">
    <name type="scientific">Streptomyces solincola</name>
    <dbReference type="NCBI Taxonomy" id="2100817"/>
    <lineage>
        <taxon>Bacteria</taxon>
        <taxon>Bacillati</taxon>
        <taxon>Actinomycetota</taxon>
        <taxon>Actinomycetes</taxon>
        <taxon>Kitasatosporales</taxon>
        <taxon>Streptomycetaceae</taxon>
        <taxon>Streptomyces</taxon>
    </lineage>
</organism>
<dbReference type="RefSeq" id="WP_105871779.1">
    <property type="nucleotide sequence ID" value="NZ_PVLV01000649.1"/>
</dbReference>
<evidence type="ECO:0000256" key="1">
    <source>
        <dbReference type="ARBA" id="ARBA00023002"/>
    </source>
</evidence>
<dbReference type="AlphaFoldDB" id="A0A2S9PN41"/>
<dbReference type="SMART" id="SM00903">
    <property type="entry name" value="Flavin_Reduct"/>
    <property type="match status" value="1"/>
</dbReference>